<evidence type="ECO:0000313" key="2">
    <source>
        <dbReference type="Proteomes" id="UP000006729"/>
    </source>
</evidence>
<name>A0A2K1WWK9_POPTR</name>
<organism evidence="1 2">
    <name type="scientific">Populus trichocarpa</name>
    <name type="common">Western balsam poplar</name>
    <name type="synonym">Populus balsamifera subsp. trichocarpa</name>
    <dbReference type="NCBI Taxonomy" id="3694"/>
    <lineage>
        <taxon>Eukaryota</taxon>
        <taxon>Viridiplantae</taxon>
        <taxon>Streptophyta</taxon>
        <taxon>Embryophyta</taxon>
        <taxon>Tracheophyta</taxon>
        <taxon>Spermatophyta</taxon>
        <taxon>Magnoliopsida</taxon>
        <taxon>eudicotyledons</taxon>
        <taxon>Gunneridae</taxon>
        <taxon>Pentapetalae</taxon>
        <taxon>rosids</taxon>
        <taxon>fabids</taxon>
        <taxon>Malpighiales</taxon>
        <taxon>Salicaceae</taxon>
        <taxon>Saliceae</taxon>
        <taxon>Populus</taxon>
    </lineage>
</organism>
<protein>
    <submittedName>
        <fullName evidence="1">Uncharacterized protein</fullName>
    </submittedName>
</protein>
<keyword evidence="2" id="KW-1185">Reference proteome</keyword>
<dbReference type="EMBL" id="CM009307">
    <property type="protein sequence ID" value="PNS92901.1"/>
    <property type="molecule type" value="Genomic_DNA"/>
</dbReference>
<sequence length="79" mass="9462">MIESRNVVDNLLDSLFYRQICSDLKVFFSQGRSSTLDSDFEDWLRLIEFYKEKTHWERYKKFQRGLGGFLDSALLEDTI</sequence>
<proteinExistence type="predicted"/>
<gene>
    <name evidence="1" type="ORF">POPTR_018G059300</name>
</gene>
<reference evidence="1 2" key="1">
    <citation type="journal article" date="2006" name="Science">
        <title>The genome of black cottonwood, Populus trichocarpa (Torr. &amp; Gray).</title>
        <authorList>
            <person name="Tuskan G.A."/>
            <person name="Difazio S."/>
            <person name="Jansson S."/>
            <person name="Bohlmann J."/>
            <person name="Grigoriev I."/>
            <person name="Hellsten U."/>
            <person name="Putnam N."/>
            <person name="Ralph S."/>
            <person name="Rombauts S."/>
            <person name="Salamov A."/>
            <person name="Schein J."/>
            <person name="Sterck L."/>
            <person name="Aerts A."/>
            <person name="Bhalerao R.R."/>
            <person name="Bhalerao R.P."/>
            <person name="Blaudez D."/>
            <person name="Boerjan W."/>
            <person name="Brun A."/>
            <person name="Brunner A."/>
            <person name="Busov V."/>
            <person name="Campbell M."/>
            <person name="Carlson J."/>
            <person name="Chalot M."/>
            <person name="Chapman J."/>
            <person name="Chen G.L."/>
            <person name="Cooper D."/>
            <person name="Coutinho P.M."/>
            <person name="Couturier J."/>
            <person name="Covert S."/>
            <person name="Cronk Q."/>
            <person name="Cunningham R."/>
            <person name="Davis J."/>
            <person name="Degroeve S."/>
            <person name="Dejardin A."/>
            <person name="Depamphilis C."/>
            <person name="Detter J."/>
            <person name="Dirks B."/>
            <person name="Dubchak I."/>
            <person name="Duplessis S."/>
            <person name="Ehlting J."/>
            <person name="Ellis B."/>
            <person name="Gendler K."/>
            <person name="Goodstein D."/>
            <person name="Gribskov M."/>
            <person name="Grimwood J."/>
            <person name="Groover A."/>
            <person name="Gunter L."/>
            <person name="Hamberger B."/>
            <person name="Heinze B."/>
            <person name="Helariutta Y."/>
            <person name="Henrissat B."/>
            <person name="Holligan D."/>
            <person name="Holt R."/>
            <person name="Huang W."/>
            <person name="Islam-Faridi N."/>
            <person name="Jones S."/>
            <person name="Jones-Rhoades M."/>
            <person name="Jorgensen R."/>
            <person name="Joshi C."/>
            <person name="Kangasjarvi J."/>
            <person name="Karlsson J."/>
            <person name="Kelleher C."/>
            <person name="Kirkpatrick R."/>
            <person name="Kirst M."/>
            <person name="Kohler A."/>
            <person name="Kalluri U."/>
            <person name="Larimer F."/>
            <person name="Leebens-Mack J."/>
            <person name="Leple J.C."/>
            <person name="Locascio P."/>
            <person name="Lou Y."/>
            <person name="Lucas S."/>
            <person name="Martin F."/>
            <person name="Montanini B."/>
            <person name="Napoli C."/>
            <person name="Nelson D.R."/>
            <person name="Nelson C."/>
            <person name="Nieminen K."/>
            <person name="Nilsson O."/>
            <person name="Pereda V."/>
            <person name="Peter G."/>
            <person name="Philippe R."/>
            <person name="Pilate G."/>
            <person name="Poliakov A."/>
            <person name="Razumovskaya J."/>
            <person name="Richardson P."/>
            <person name="Rinaldi C."/>
            <person name="Ritland K."/>
            <person name="Rouze P."/>
            <person name="Ryaboy D."/>
            <person name="Schmutz J."/>
            <person name="Schrader J."/>
            <person name="Segerman B."/>
            <person name="Shin H."/>
            <person name="Siddiqui A."/>
            <person name="Sterky F."/>
            <person name="Terry A."/>
            <person name="Tsai C.J."/>
            <person name="Uberbacher E."/>
            <person name="Unneberg P."/>
            <person name="Vahala J."/>
            <person name="Wall K."/>
            <person name="Wessler S."/>
            <person name="Yang G."/>
            <person name="Yin T."/>
            <person name="Douglas C."/>
            <person name="Marra M."/>
            <person name="Sandberg G."/>
            <person name="Van de Peer Y."/>
            <person name="Rokhsar D."/>
        </authorList>
    </citation>
    <scope>NUCLEOTIDE SEQUENCE [LARGE SCALE GENOMIC DNA]</scope>
    <source>
        <strain evidence="2">cv. Nisqually</strain>
    </source>
</reference>
<dbReference type="InParanoid" id="A0A2K1WWK9"/>
<dbReference type="AlphaFoldDB" id="A0A2K1WWK9"/>
<evidence type="ECO:0000313" key="1">
    <source>
        <dbReference type="EMBL" id="PNS92901.1"/>
    </source>
</evidence>
<accession>A0A2K1WWK9</accession>
<dbReference type="Proteomes" id="UP000006729">
    <property type="component" value="Chromosome 18"/>
</dbReference>